<keyword evidence="2" id="KW-1185">Reference proteome</keyword>
<reference evidence="1" key="1">
    <citation type="submission" date="2023-04" db="EMBL/GenBank/DDBJ databases">
        <title>Phytophthora lilii NBRC 32176.</title>
        <authorList>
            <person name="Ichikawa N."/>
            <person name="Sato H."/>
            <person name="Tonouchi N."/>
        </authorList>
    </citation>
    <scope>NUCLEOTIDE SEQUENCE</scope>
    <source>
        <strain evidence="1">NBRC 32176</strain>
    </source>
</reference>
<dbReference type="AlphaFoldDB" id="A0A9W6TIX2"/>
<dbReference type="OrthoDB" id="75586at2759"/>
<dbReference type="Proteomes" id="UP001165083">
    <property type="component" value="Unassembled WGS sequence"/>
</dbReference>
<sequence length="376" mass="41680">MKTGVTKVAALRRRVLQAARPLATCELAACRAQVVEKERSAISALKSLRGENATRANGVVLAAVAAAAVVAAEAACEQEKEAQGGYTVNPIQNVTALLRLYEQIDQNMSVFAARMLEDLERSVEKEKKENGGKLKLSPEQRALNMSIAFESTLEKVQDAVFRNNYVTKQQVQEAMQQLVTGTLRGGGPDGKISVAEAETIDDFVRKLGRLRWKVTGSRDPLIPGAKSAWMVPEDKPEIEVLTVIRVMEELIPSLTAEMEKIATGLRKQKLADPEFRSQLSQQYVKASGKLTEEICAKFKLDLHAFQAALMYYHDNAEFEKALAKLAEQQQKRYGWEATLSVFLANHYDTKIFLTTTNYVLLTNGGDLPCRFKELGL</sequence>
<comment type="caution">
    <text evidence="1">The sequence shown here is derived from an EMBL/GenBank/DDBJ whole genome shotgun (WGS) entry which is preliminary data.</text>
</comment>
<dbReference type="EMBL" id="BSXW01000240">
    <property type="protein sequence ID" value="GMF16091.1"/>
    <property type="molecule type" value="Genomic_DNA"/>
</dbReference>
<accession>A0A9W6TIX2</accession>
<evidence type="ECO:0000313" key="2">
    <source>
        <dbReference type="Proteomes" id="UP001165083"/>
    </source>
</evidence>
<gene>
    <name evidence="1" type="ORF">Plil01_000566500</name>
</gene>
<name>A0A9W6TIX2_9STRA</name>
<organism evidence="1 2">
    <name type="scientific">Phytophthora lilii</name>
    <dbReference type="NCBI Taxonomy" id="2077276"/>
    <lineage>
        <taxon>Eukaryota</taxon>
        <taxon>Sar</taxon>
        <taxon>Stramenopiles</taxon>
        <taxon>Oomycota</taxon>
        <taxon>Peronosporomycetes</taxon>
        <taxon>Peronosporales</taxon>
        <taxon>Peronosporaceae</taxon>
        <taxon>Phytophthora</taxon>
    </lineage>
</organism>
<protein>
    <submittedName>
        <fullName evidence="1">Unnamed protein product</fullName>
    </submittedName>
</protein>
<evidence type="ECO:0000313" key="1">
    <source>
        <dbReference type="EMBL" id="GMF16091.1"/>
    </source>
</evidence>
<proteinExistence type="predicted"/>